<dbReference type="RefSeq" id="XP_011309024.1">
    <property type="nucleotide sequence ID" value="XM_011310722.1"/>
</dbReference>
<dbReference type="AlphaFoldDB" id="A0A9R1TGR9"/>
<evidence type="ECO:0000256" key="1">
    <source>
        <dbReference type="SAM" id="MobiDB-lite"/>
    </source>
</evidence>
<keyword evidence="2" id="KW-1185">Reference proteome</keyword>
<dbReference type="KEGG" id="fas:105270045"/>
<dbReference type="Proteomes" id="UP000694866">
    <property type="component" value="Unplaced"/>
</dbReference>
<sequence length="102" mass="11980">MPSRIEGIREVEENYRKEEEKTTEQLKKLESQRGIMTCRQPSGPRNSSRSTISVNDHPESRNSQFLKDLEMSKARLRTLTSFSPTDQELRQHIQSYRASLRK</sequence>
<evidence type="ECO:0000313" key="2">
    <source>
        <dbReference type="Proteomes" id="UP000694866"/>
    </source>
</evidence>
<feature type="compositionally biased region" description="Polar residues" evidence="1">
    <location>
        <begin position="39"/>
        <end position="54"/>
    </location>
</feature>
<evidence type="ECO:0000313" key="3">
    <source>
        <dbReference type="RefSeq" id="XP_011309024.1"/>
    </source>
</evidence>
<accession>A0A9R1TGR9</accession>
<dbReference type="GeneID" id="105270045"/>
<feature type="region of interest" description="Disordered" evidence="1">
    <location>
        <begin position="15"/>
        <end position="65"/>
    </location>
</feature>
<protein>
    <submittedName>
        <fullName evidence="3">Uncharacterized protein</fullName>
    </submittedName>
</protein>
<organism evidence="2 3">
    <name type="scientific">Fopius arisanus</name>
    <dbReference type="NCBI Taxonomy" id="64838"/>
    <lineage>
        <taxon>Eukaryota</taxon>
        <taxon>Metazoa</taxon>
        <taxon>Ecdysozoa</taxon>
        <taxon>Arthropoda</taxon>
        <taxon>Hexapoda</taxon>
        <taxon>Insecta</taxon>
        <taxon>Pterygota</taxon>
        <taxon>Neoptera</taxon>
        <taxon>Endopterygota</taxon>
        <taxon>Hymenoptera</taxon>
        <taxon>Apocrita</taxon>
        <taxon>Ichneumonoidea</taxon>
        <taxon>Braconidae</taxon>
        <taxon>Opiinae</taxon>
        <taxon>Fopius</taxon>
    </lineage>
</organism>
<gene>
    <name evidence="3" type="primary">LOC105270045</name>
</gene>
<dbReference type="OrthoDB" id="7731029at2759"/>
<reference evidence="3" key="1">
    <citation type="submission" date="2025-08" db="UniProtKB">
        <authorList>
            <consortium name="RefSeq"/>
        </authorList>
    </citation>
    <scope>IDENTIFICATION</scope>
    <source>
        <strain evidence="3">USDA-PBARC FA_bdor</strain>
        <tissue evidence="3">Whole organism</tissue>
    </source>
</reference>
<name>A0A9R1TGR9_9HYME</name>
<proteinExistence type="predicted"/>
<feature type="compositionally biased region" description="Basic and acidic residues" evidence="1">
    <location>
        <begin position="15"/>
        <end position="31"/>
    </location>
</feature>